<dbReference type="InterPro" id="IPR050769">
    <property type="entry name" value="NAT_camello-type"/>
</dbReference>
<sequence>MRIERVYELPSQILSLVNESEGEGFRFLARLKSDFDSRVNTFSNDGEALFAVFEANVLIAIGGINVQEISGNQVGRLRRFYVKQSHKRYGVGASLLKRIEAFAFDHFSEIRLFTDTASAGRFYEKNGYQKAYEQGANYIKRKVT</sequence>
<dbReference type="AlphaFoldDB" id="A0A1C3E9I9"/>
<gene>
    <name evidence="3" type="ORF">A8L45_21265</name>
</gene>
<dbReference type="GO" id="GO:0008080">
    <property type="term" value="F:N-acetyltransferase activity"/>
    <property type="evidence" value="ECO:0007669"/>
    <property type="project" value="InterPro"/>
</dbReference>
<keyword evidence="1" id="KW-0808">Transferase</keyword>
<accession>A0A1C3E9I9</accession>
<dbReference type="Gene3D" id="3.40.630.30">
    <property type="match status" value="1"/>
</dbReference>
<dbReference type="STRING" id="1080227.A8L45_21265"/>
<dbReference type="SUPFAM" id="SSF55729">
    <property type="entry name" value="Acyl-CoA N-acyltransferases (Nat)"/>
    <property type="match status" value="1"/>
</dbReference>
<dbReference type="InterPro" id="IPR000182">
    <property type="entry name" value="GNAT_dom"/>
</dbReference>
<name>A0A1C3E9I9_9GAMM</name>
<dbReference type="PROSITE" id="PS51186">
    <property type="entry name" value="GNAT"/>
    <property type="match status" value="1"/>
</dbReference>
<dbReference type="EMBL" id="LYBM01000060">
    <property type="protein sequence ID" value="ODA29893.1"/>
    <property type="molecule type" value="Genomic_DNA"/>
</dbReference>
<protein>
    <recommendedName>
        <fullName evidence="2">N-acetyltransferase domain-containing protein</fullName>
    </recommendedName>
</protein>
<comment type="caution">
    <text evidence="3">The sequence shown here is derived from an EMBL/GenBank/DDBJ whole genome shotgun (WGS) entry which is preliminary data.</text>
</comment>
<dbReference type="PANTHER" id="PTHR13947">
    <property type="entry name" value="GNAT FAMILY N-ACETYLTRANSFERASE"/>
    <property type="match status" value="1"/>
</dbReference>
<reference evidence="3 4" key="1">
    <citation type="submission" date="2016-05" db="EMBL/GenBank/DDBJ databases">
        <title>Genomic Taxonomy of the Vibrionaceae.</title>
        <authorList>
            <person name="Gomez-Gil B."/>
            <person name="Enciso-Ibarra J."/>
        </authorList>
    </citation>
    <scope>NUCLEOTIDE SEQUENCE [LARGE SCALE GENOMIC DNA]</scope>
    <source>
        <strain evidence="3 4">CAIM 1920</strain>
    </source>
</reference>
<keyword evidence="4" id="KW-1185">Reference proteome</keyword>
<dbReference type="OrthoDB" id="9787920at2"/>
<evidence type="ECO:0000313" key="4">
    <source>
        <dbReference type="Proteomes" id="UP000094936"/>
    </source>
</evidence>
<proteinExistence type="predicted"/>
<dbReference type="PANTHER" id="PTHR13947:SF37">
    <property type="entry name" value="LD18367P"/>
    <property type="match status" value="1"/>
</dbReference>
<dbReference type="RefSeq" id="WP_068905368.1">
    <property type="nucleotide sequence ID" value="NZ_JBHUIF010000007.1"/>
</dbReference>
<dbReference type="Pfam" id="PF13508">
    <property type="entry name" value="Acetyltransf_7"/>
    <property type="match status" value="1"/>
</dbReference>
<feature type="domain" description="N-acetyltransferase" evidence="2">
    <location>
        <begin position="4"/>
        <end position="144"/>
    </location>
</feature>
<evidence type="ECO:0000313" key="3">
    <source>
        <dbReference type="EMBL" id="ODA29893.1"/>
    </source>
</evidence>
<evidence type="ECO:0000256" key="1">
    <source>
        <dbReference type="ARBA" id="ARBA00022679"/>
    </source>
</evidence>
<organism evidence="3 4">
    <name type="scientific">Veronia pacifica</name>
    <dbReference type="NCBI Taxonomy" id="1080227"/>
    <lineage>
        <taxon>Bacteria</taxon>
        <taxon>Pseudomonadati</taxon>
        <taxon>Pseudomonadota</taxon>
        <taxon>Gammaproteobacteria</taxon>
        <taxon>Vibrionales</taxon>
        <taxon>Vibrionaceae</taxon>
        <taxon>Veronia</taxon>
    </lineage>
</organism>
<dbReference type="InterPro" id="IPR016181">
    <property type="entry name" value="Acyl_CoA_acyltransferase"/>
</dbReference>
<evidence type="ECO:0000259" key="2">
    <source>
        <dbReference type="PROSITE" id="PS51186"/>
    </source>
</evidence>
<dbReference type="Proteomes" id="UP000094936">
    <property type="component" value="Unassembled WGS sequence"/>
</dbReference>
<dbReference type="CDD" id="cd04301">
    <property type="entry name" value="NAT_SF"/>
    <property type="match status" value="1"/>
</dbReference>